<organism evidence="6 7">
    <name type="scientific">Tricholomella constricta</name>
    <dbReference type="NCBI Taxonomy" id="117010"/>
    <lineage>
        <taxon>Eukaryota</taxon>
        <taxon>Fungi</taxon>
        <taxon>Dikarya</taxon>
        <taxon>Basidiomycota</taxon>
        <taxon>Agaricomycotina</taxon>
        <taxon>Agaricomycetes</taxon>
        <taxon>Agaricomycetidae</taxon>
        <taxon>Agaricales</taxon>
        <taxon>Tricholomatineae</taxon>
        <taxon>Lyophyllaceae</taxon>
        <taxon>Tricholomella</taxon>
    </lineage>
</organism>
<dbReference type="PROSITE" id="PS00211">
    <property type="entry name" value="ABC_TRANSPORTER_1"/>
    <property type="match status" value="1"/>
</dbReference>
<feature type="region of interest" description="Disordered" evidence="4">
    <location>
        <begin position="341"/>
        <end position="380"/>
    </location>
</feature>
<evidence type="ECO:0000259" key="5">
    <source>
        <dbReference type="PROSITE" id="PS50893"/>
    </source>
</evidence>
<feature type="compositionally biased region" description="Basic and acidic residues" evidence="4">
    <location>
        <begin position="211"/>
        <end position="222"/>
    </location>
</feature>
<evidence type="ECO:0000256" key="3">
    <source>
        <dbReference type="ARBA" id="ARBA00024363"/>
    </source>
</evidence>
<dbReference type="Proteomes" id="UP000565441">
    <property type="component" value="Unassembled WGS sequence"/>
</dbReference>
<name>A0A8H5H5V0_9AGAR</name>
<dbReference type="SMART" id="SM00671">
    <property type="entry name" value="SEL1"/>
    <property type="match status" value="3"/>
</dbReference>
<dbReference type="EMBL" id="JAACJP010000024">
    <property type="protein sequence ID" value="KAF5377277.1"/>
    <property type="molecule type" value="Genomic_DNA"/>
</dbReference>
<dbReference type="Pfam" id="PF00005">
    <property type="entry name" value="ABC_tran"/>
    <property type="match status" value="1"/>
</dbReference>
<dbReference type="PROSITE" id="PS50893">
    <property type="entry name" value="ABC_TRANSPORTER_2"/>
    <property type="match status" value="1"/>
</dbReference>
<feature type="compositionally biased region" description="Polar residues" evidence="4">
    <location>
        <begin position="303"/>
        <end position="312"/>
    </location>
</feature>
<evidence type="ECO:0000313" key="6">
    <source>
        <dbReference type="EMBL" id="KAF5377277.1"/>
    </source>
</evidence>
<feature type="compositionally biased region" description="Basic and acidic residues" evidence="4">
    <location>
        <begin position="231"/>
        <end position="242"/>
    </location>
</feature>
<evidence type="ECO:0000313" key="7">
    <source>
        <dbReference type="Proteomes" id="UP000565441"/>
    </source>
</evidence>
<dbReference type="GO" id="GO:0005524">
    <property type="term" value="F:ATP binding"/>
    <property type="evidence" value="ECO:0007669"/>
    <property type="project" value="UniProtKB-KW"/>
</dbReference>
<dbReference type="InterPro" id="IPR006597">
    <property type="entry name" value="Sel1-like"/>
</dbReference>
<dbReference type="InterPro" id="IPR027417">
    <property type="entry name" value="P-loop_NTPase"/>
</dbReference>
<feature type="compositionally biased region" description="Low complexity" evidence="4">
    <location>
        <begin position="163"/>
        <end position="172"/>
    </location>
</feature>
<reference evidence="6 7" key="1">
    <citation type="journal article" date="2020" name="ISME J.">
        <title>Uncovering the hidden diversity of litter-decomposition mechanisms in mushroom-forming fungi.</title>
        <authorList>
            <person name="Floudas D."/>
            <person name="Bentzer J."/>
            <person name="Ahren D."/>
            <person name="Johansson T."/>
            <person name="Persson P."/>
            <person name="Tunlid A."/>
        </authorList>
    </citation>
    <scope>NUCLEOTIDE SEQUENCE [LARGE SCALE GENOMIC DNA]</scope>
    <source>
        <strain evidence="6 7">CBS 661.87</strain>
    </source>
</reference>
<comment type="caution">
    <text evidence="6">The sequence shown here is derived from an EMBL/GenBank/DDBJ whole genome shotgun (WGS) entry which is preliminary data.</text>
</comment>
<dbReference type="Gene3D" id="1.25.40.10">
    <property type="entry name" value="Tetratricopeptide repeat domain"/>
    <property type="match status" value="1"/>
</dbReference>
<dbReference type="InterPro" id="IPR003593">
    <property type="entry name" value="AAA+_ATPase"/>
</dbReference>
<feature type="region of interest" description="Disordered" evidence="4">
    <location>
        <begin position="1"/>
        <end position="56"/>
    </location>
</feature>
<evidence type="ECO:0000256" key="4">
    <source>
        <dbReference type="SAM" id="MobiDB-lite"/>
    </source>
</evidence>
<dbReference type="SUPFAM" id="SSF52540">
    <property type="entry name" value="P-loop containing nucleoside triphosphate hydrolases"/>
    <property type="match status" value="1"/>
</dbReference>
<keyword evidence="1" id="KW-0547">Nucleotide-binding</keyword>
<dbReference type="InterPro" id="IPR011990">
    <property type="entry name" value="TPR-like_helical_dom_sf"/>
</dbReference>
<feature type="compositionally biased region" description="Polar residues" evidence="4">
    <location>
        <begin position="245"/>
        <end position="278"/>
    </location>
</feature>
<dbReference type="GO" id="GO:0042626">
    <property type="term" value="F:ATPase-coupled transmembrane transporter activity"/>
    <property type="evidence" value="ECO:0007669"/>
    <property type="project" value="TreeGrafter"/>
</dbReference>
<dbReference type="GO" id="GO:0016887">
    <property type="term" value="F:ATP hydrolysis activity"/>
    <property type="evidence" value="ECO:0007669"/>
    <property type="project" value="InterPro"/>
</dbReference>
<comment type="similarity">
    <text evidence="3">Belongs to the ABC transporter superfamily. ABCB family. Heavy Metal importer (TC 3.A.1.210) subfamily.</text>
</comment>
<dbReference type="InterPro" id="IPR017871">
    <property type="entry name" value="ABC_transporter-like_CS"/>
</dbReference>
<sequence length="1310" mass="145362">MTATPPFKFHSPLESLARRTSARKPEPAPLYPVQFYQPASDQDTSDHPTYHRSPVSPLLHSHFARHSTATASSTDNNSYLNSTRTSIDSRNVYQDPELESRYYDDESIYSNNTGPALRDSWRSASSANTVQRGAYHSNSEGITPTQSHSNYYPAEPPSPSSPVPTVIISSPTDPHMSERSPRAGRMPVVRPITNNFSRPVRPPIATTLENEEQKRRVLERNARPAQSPHDSYPEPRLQDHRAMSPSANGSVSLPPLTTTERSRSVASIRSVQSGTRSPSPLRGIVSQPSPSMHPPSMTPNMSKTPSAGSASILNRPPPRTDSPASLYSTYSFYQLDSASPSPTGGVFPDVPLDPSAFTSKPRAAPTPPGRSSPAPTIIPTASSVQTPQEYLQLGIQHHEANKLKESAVCFEKSAKDNGGCGVGMLMWGLTLRHGWGCEKNEKVAFKWLRRAAESAVEDLENARTGGSVDSAAVQTELVLAIYEVGQCFFQGWGVAKDQKMAVSYYTVAARLGDPDAQSDLAFCLANGKGCKKDRKEAAKWYRAAVAQGQSDIGLAWIYKEKFQTDLSFDHIYLLTVVQLVHDMRRIHRKSKLTRKGIFDPLGAKNVKHTRIGVWDLYEETQPELAHIPGSSRLEPYLEMVNNMPYVWRMLKDIGSIRACWLLLAVYLAVECAASLVPAVSLWYSAQLLNIPPQTIYPFIEVQSAVDQRVVDKTLLFEIAAGRLVCLFITRLLRYAKKQCVTPLNRRIKQFYSVHNFHAMSRLDVPTFDDDAVQRQLEQAVSPKSHTSIAWDTLATALYGVTTLLQLASQLSVLVSVLRGQRDGPLLAILSFSQTLLARNAFLSALDITGVWAATTKDVNYIRMEGLKRTVSDNAHRKEIVAGGLQGYLFSQFRHSATMLGDRAGSFFEVIRSHTLDSVSPTSFLQDPLRELPQIVFTLRAVQYPASIPMSLASLNLITQTTSSFTSLLASLYEETGTLAGKISDVRRLYEVANIPNRVPDGTEPFPEDQKSLNFGISVEFRNVSFRYPGSESYALKNTSFKVEKGQLCVIVGANGSGKSTILKLVARLYEPSEGQILVNDRDIKLLKLSHLRRAMSVLFQDYTHFPLSIKENIGLGDPEHVTDEDKIRQAARLGGAQEFIEQLPDGFDTYLERPVRDYYSSLPEGTTSLFGRPVDYGLLRSIGKMASSNTKSLSGGQMQRIALSRSFMRSLVSQPGVGMLLFDEPSASLDPKAEHDLFERLRQLRGNKTMIFSSHRFGNLTRHADLILYMNNAAIVDEGTHDELLEKDNEYAQIWKLQAEAFLPQAREKL</sequence>
<proteinExistence type="inferred from homology"/>
<evidence type="ECO:0000256" key="1">
    <source>
        <dbReference type="ARBA" id="ARBA00022741"/>
    </source>
</evidence>
<accession>A0A8H5H5V0</accession>
<dbReference type="InterPro" id="IPR039421">
    <property type="entry name" value="Type_1_exporter"/>
</dbReference>
<dbReference type="Gene3D" id="3.40.50.300">
    <property type="entry name" value="P-loop containing nucleotide triphosphate hydrolases"/>
    <property type="match status" value="1"/>
</dbReference>
<dbReference type="SMART" id="SM00382">
    <property type="entry name" value="AAA"/>
    <property type="match status" value="1"/>
</dbReference>
<dbReference type="OrthoDB" id="6500128at2759"/>
<dbReference type="PANTHER" id="PTHR24221:SF654">
    <property type="entry name" value="ATP-BINDING CASSETTE SUB-FAMILY B MEMBER 6"/>
    <property type="match status" value="1"/>
</dbReference>
<feature type="compositionally biased region" description="Polar residues" evidence="4">
    <location>
        <begin position="122"/>
        <end position="150"/>
    </location>
</feature>
<keyword evidence="7" id="KW-1185">Reference proteome</keyword>
<dbReference type="Pfam" id="PF08238">
    <property type="entry name" value="Sel1"/>
    <property type="match status" value="3"/>
</dbReference>
<evidence type="ECO:0000256" key="2">
    <source>
        <dbReference type="ARBA" id="ARBA00022840"/>
    </source>
</evidence>
<dbReference type="PANTHER" id="PTHR24221">
    <property type="entry name" value="ATP-BINDING CASSETTE SUB-FAMILY B"/>
    <property type="match status" value="1"/>
</dbReference>
<protein>
    <recommendedName>
        <fullName evidence="5">ABC transporter domain-containing protein</fullName>
    </recommendedName>
</protein>
<dbReference type="InterPro" id="IPR003439">
    <property type="entry name" value="ABC_transporter-like_ATP-bd"/>
</dbReference>
<feature type="region of interest" description="Disordered" evidence="4">
    <location>
        <begin position="104"/>
        <end position="325"/>
    </location>
</feature>
<gene>
    <name evidence="6" type="ORF">D9615_006444</name>
</gene>
<keyword evidence="2" id="KW-0067">ATP-binding</keyword>
<feature type="domain" description="ABC transporter" evidence="5">
    <location>
        <begin position="1018"/>
        <end position="1297"/>
    </location>
</feature>
<dbReference type="SUPFAM" id="SSF81901">
    <property type="entry name" value="HCP-like"/>
    <property type="match status" value="1"/>
</dbReference>